<reference evidence="5 6" key="1">
    <citation type="journal article" date="2016" name="Nat. Commun.">
        <title>Thousands of microbial genomes shed light on interconnected biogeochemical processes in an aquifer system.</title>
        <authorList>
            <person name="Anantharaman K."/>
            <person name="Brown C.T."/>
            <person name="Hug L.A."/>
            <person name="Sharon I."/>
            <person name="Castelle C.J."/>
            <person name="Probst A.J."/>
            <person name="Thomas B.C."/>
            <person name="Singh A."/>
            <person name="Wilkins M.J."/>
            <person name="Karaoz U."/>
            <person name="Brodie E.L."/>
            <person name="Williams K.H."/>
            <person name="Hubbard S.S."/>
            <person name="Banfield J.F."/>
        </authorList>
    </citation>
    <scope>NUCLEOTIDE SEQUENCE [LARGE SCALE GENOMIC DNA]</scope>
    <source>
        <strain evidence="6">RIFCSPLOWO2_12_FULL_64_10</strain>
    </source>
</reference>
<evidence type="ECO:0000256" key="3">
    <source>
        <dbReference type="SAM" id="SignalP"/>
    </source>
</evidence>
<feature type="repeat" description="TPR" evidence="1">
    <location>
        <begin position="23"/>
        <end position="56"/>
    </location>
</feature>
<keyword evidence="2" id="KW-0812">Transmembrane</keyword>
<evidence type="ECO:0000256" key="1">
    <source>
        <dbReference type="PROSITE-ProRule" id="PRU00339"/>
    </source>
</evidence>
<feature type="signal peptide" evidence="3">
    <location>
        <begin position="1"/>
        <end position="19"/>
    </location>
</feature>
<dbReference type="InterPro" id="IPR019734">
    <property type="entry name" value="TPR_rpt"/>
</dbReference>
<dbReference type="SMART" id="SM00028">
    <property type="entry name" value="TPR"/>
    <property type="match status" value="2"/>
</dbReference>
<protein>
    <recommendedName>
        <fullName evidence="4">SH3b domain-containing protein</fullName>
    </recommendedName>
</protein>
<dbReference type="PROSITE" id="PS50005">
    <property type="entry name" value="TPR"/>
    <property type="match status" value="2"/>
</dbReference>
<dbReference type="PROSITE" id="PS50293">
    <property type="entry name" value="TPR_REGION"/>
    <property type="match status" value="1"/>
</dbReference>
<keyword evidence="2" id="KW-0472">Membrane</keyword>
<dbReference type="Proteomes" id="UP000178606">
    <property type="component" value="Unassembled WGS sequence"/>
</dbReference>
<organism evidence="5 6">
    <name type="scientific">Handelsmanbacteria sp. (strain RIFCSPLOWO2_12_FULL_64_10)</name>
    <dbReference type="NCBI Taxonomy" id="1817868"/>
    <lineage>
        <taxon>Bacteria</taxon>
        <taxon>Candidatus Handelsmaniibacteriota</taxon>
    </lineage>
</organism>
<keyword evidence="3" id="KW-0732">Signal</keyword>
<dbReference type="Pfam" id="PF13432">
    <property type="entry name" value="TPR_16"/>
    <property type="match status" value="1"/>
</dbReference>
<dbReference type="InterPro" id="IPR011990">
    <property type="entry name" value="TPR-like_helical_dom_sf"/>
</dbReference>
<comment type="caution">
    <text evidence="5">The sequence shown here is derived from an EMBL/GenBank/DDBJ whole genome shotgun (WGS) entry which is preliminary data.</text>
</comment>
<dbReference type="Gene3D" id="1.25.40.10">
    <property type="entry name" value="Tetratricopeptide repeat domain"/>
    <property type="match status" value="1"/>
</dbReference>
<feature type="domain" description="SH3b" evidence="4">
    <location>
        <begin position="190"/>
        <end position="252"/>
    </location>
</feature>
<evidence type="ECO:0000259" key="4">
    <source>
        <dbReference type="PROSITE" id="PS51781"/>
    </source>
</evidence>
<feature type="transmembrane region" description="Helical" evidence="2">
    <location>
        <begin position="122"/>
        <end position="149"/>
    </location>
</feature>
<feature type="repeat" description="TPR" evidence="1">
    <location>
        <begin position="57"/>
        <end position="90"/>
    </location>
</feature>
<feature type="transmembrane region" description="Helical" evidence="2">
    <location>
        <begin position="161"/>
        <end position="182"/>
    </location>
</feature>
<evidence type="ECO:0000256" key="2">
    <source>
        <dbReference type="SAM" id="Phobius"/>
    </source>
</evidence>
<name>A0A1F6CYS1_HANXR</name>
<accession>A0A1F6CYS1</accession>
<evidence type="ECO:0000313" key="5">
    <source>
        <dbReference type="EMBL" id="OGG54316.1"/>
    </source>
</evidence>
<dbReference type="SMART" id="SM00287">
    <property type="entry name" value="SH3b"/>
    <property type="match status" value="1"/>
</dbReference>
<dbReference type="AlphaFoldDB" id="A0A1F6CYS1"/>
<dbReference type="EMBL" id="MFKF01000107">
    <property type="protein sequence ID" value="OGG54316.1"/>
    <property type="molecule type" value="Genomic_DNA"/>
</dbReference>
<dbReference type="PROSITE" id="PS51781">
    <property type="entry name" value="SH3B"/>
    <property type="match status" value="1"/>
</dbReference>
<keyword evidence="2" id="KW-1133">Transmembrane helix</keyword>
<gene>
    <name evidence="5" type="ORF">A3F84_14815</name>
</gene>
<feature type="chain" id="PRO_5009523659" description="SH3b domain-containing protein" evidence="3">
    <location>
        <begin position="20"/>
        <end position="252"/>
    </location>
</feature>
<proteinExistence type="predicted"/>
<dbReference type="SUPFAM" id="SSF48452">
    <property type="entry name" value="TPR-like"/>
    <property type="match status" value="1"/>
</dbReference>
<dbReference type="Gene3D" id="2.30.30.40">
    <property type="entry name" value="SH3 Domains"/>
    <property type="match status" value="1"/>
</dbReference>
<evidence type="ECO:0000313" key="6">
    <source>
        <dbReference type="Proteomes" id="UP000178606"/>
    </source>
</evidence>
<keyword evidence="1" id="KW-0802">TPR repeat</keyword>
<sequence length="252" mass="27530">MAARVMLFICLLTSVPADALDGATRLYNQGNALYKQGKYAEAAAAYERALASGPRNGRVFYNLGNAYFKINRIGRAILAYERAQRLMPGDEDVASNLQFANLLKLDKETEGEVNAVARFVRWLLNLFSVNLLSVACSLCLFGMSGALIGRVFRPDPRLRPVWMGAVLSLGVVLLVSGTLLAFKVHAREFEQAAVVVAGETDGRSGPGDENIKVFALHEGTKVFIQRSEGGWLLVRLPSGIGGWIRARDAERI</sequence>
<dbReference type="InterPro" id="IPR003646">
    <property type="entry name" value="SH3-like_bac-type"/>
</dbReference>